<evidence type="ECO:0000256" key="2">
    <source>
        <dbReference type="ARBA" id="ARBA00001946"/>
    </source>
</evidence>
<comment type="pathway">
    <text evidence="13">Cell wall biogenesis; peptidoglycan biosynthesis.</text>
</comment>
<dbReference type="Gene3D" id="3.40.50.20">
    <property type="match status" value="1"/>
</dbReference>
<evidence type="ECO:0000256" key="5">
    <source>
        <dbReference type="ARBA" id="ARBA00022723"/>
    </source>
</evidence>
<dbReference type="InterPro" id="IPR000291">
    <property type="entry name" value="D-Ala_lig_Van_CS"/>
</dbReference>
<accession>A0ABY8HA00</accession>
<keyword evidence="6 14" id="KW-0547">Nucleotide-binding</keyword>
<dbReference type="Gene3D" id="3.30.1490.20">
    <property type="entry name" value="ATP-grasp fold, A domain"/>
    <property type="match status" value="1"/>
</dbReference>
<keyword evidence="17" id="KW-1185">Reference proteome</keyword>
<keyword evidence="7 14" id="KW-0067">ATP-binding</keyword>
<dbReference type="SUPFAM" id="SSF52440">
    <property type="entry name" value="PreATP-grasp domain"/>
    <property type="match status" value="1"/>
</dbReference>
<dbReference type="Gene3D" id="3.30.470.20">
    <property type="entry name" value="ATP-grasp fold, B domain"/>
    <property type="match status" value="1"/>
</dbReference>
<dbReference type="RefSeq" id="WP_270105543.1">
    <property type="nucleotide sequence ID" value="NZ_CP121252.1"/>
</dbReference>
<comment type="similarity">
    <text evidence="3 13">Belongs to the D-alanine--D-alanine ligase family.</text>
</comment>
<dbReference type="InterPro" id="IPR013815">
    <property type="entry name" value="ATP_grasp_subdomain_1"/>
</dbReference>
<dbReference type="PIRSF" id="PIRSF039102">
    <property type="entry name" value="Ddl/VanB"/>
    <property type="match status" value="1"/>
</dbReference>
<evidence type="ECO:0000313" key="17">
    <source>
        <dbReference type="Proteomes" id="UP001219037"/>
    </source>
</evidence>
<dbReference type="Pfam" id="PF01820">
    <property type="entry name" value="Dala_Dala_lig_N"/>
    <property type="match status" value="1"/>
</dbReference>
<keyword evidence="5" id="KW-0479">Metal-binding</keyword>
<dbReference type="PROSITE" id="PS50975">
    <property type="entry name" value="ATP_GRASP"/>
    <property type="match status" value="1"/>
</dbReference>
<evidence type="ECO:0000256" key="11">
    <source>
        <dbReference type="ARBA" id="ARBA00023211"/>
    </source>
</evidence>
<dbReference type="NCBIfam" id="NF002528">
    <property type="entry name" value="PRK01966.1-4"/>
    <property type="match status" value="1"/>
</dbReference>
<reference evidence="16 17" key="1">
    <citation type="submission" date="2023-04" db="EMBL/GenBank/DDBJ databases">
        <title>Funneling lignin-derived compounds into biodiesel using alkali-halophilic Citricoccus sp. P2.</title>
        <authorList>
            <person name="Luo C.-B."/>
        </authorList>
    </citation>
    <scope>NUCLEOTIDE SEQUENCE [LARGE SCALE GENOMIC DNA]</scope>
    <source>
        <strain evidence="16 17">P2</strain>
    </source>
</reference>
<dbReference type="Pfam" id="PF07478">
    <property type="entry name" value="Dala_Dala_lig_C"/>
    <property type="match status" value="1"/>
</dbReference>
<keyword evidence="12 13" id="KW-0961">Cell wall biogenesis/degradation</keyword>
<evidence type="ECO:0000256" key="7">
    <source>
        <dbReference type="ARBA" id="ARBA00022840"/>
    </source>
</evidence>
<keyword evidence="10 13" id="KW-0573">Peptidoglycan synthesis</keyword>
<keyword evidence="11" id="KW-0464">Manganese</keyword>
<comment type="subcellular location">
    <subcellularLocation>
        <location evidence="13">Cytoplasm</location>
    </subcellularLocation>
</comment>
<dbReference type="InterPro" id="IPR011127">
    <property type="entry name" value="Dala_Dala_lig_N"/>
</dbReference>
<dbReference type="PROSITE" id="PS00843">
    <property type="entry name" value="DALA_DALA_LIGASE_1"/>
    <property type="match status" value="1"/>
</dbReference>
<dbReference type="GO" id="GO:0016874">
    <property type="term" value="F:ligase activity"/>
    <property type="evidence" value="ECO:0007669"/>
    <property type="project" value="UniProtKB-KW"/>
</dbReference>
<evidence type="ECO:0000256" key="12">
    <source>
        <dbReference type="ARBA" id="ARBA00023316"/>
    </source>
</evidence>
<dbReference type="PANTHER" id="PTHR23132:SF25">
    <property type="entry name" value="D-ALANINE--D-ALANINE LIGASE A"/>
    <property type="match status" value="1"/>
</dbReference>
<protein>
    <recommendedName>
        <fullName evidence="13">D-alanine--D-alanine ligase</fullName>
        <ecNumber evidence="13">6.3.2.4</ecNumber>
    </recommendedName>
    <alternativeName>
        <fullName evidence="13">D-Ala-D-Ala ligase</fullName>
    </alternativeName>
    <alternativeName>
        <fullName evidence="13">D-alanylalanine synthetase</fullName>
    </alternativeName>
</protein>
<keyword evidence="13" id="KW-0963">Cytoplasm</keyword>
<evidence type="ECO:0000256" key="4">
    <source>
        <dbReference type="ARBA" id="ARBA00022598"/>
    </source>
</evidence>
<keyword evidence="8" id="KW-0460">Magnesium</keyword>
<evidence type="ECO:0000256" key="6">
    <source>
        <dbReference type="ARBA" id="ARBA00022741"/>
    </source>
</evidence>
<dbReference type="EMBL" id="CP121252">
    <property type="protein sequence ID" value="WFP17741.1"/>
    <property type="molecule type" value="Genomic_DNA"/>
</dbReference>
<dbReference type="PANTHER" id="PTHR23132">
    <property type="entry name" value="D-ALANINE--D-ALANINE LIGASE"/>
    <property type="match status" value="1"/>
</dbReference>
<gene>
    <name evidence="13" type="primary">ddl</name>
    <name evidence="16" type="ORF">P8192_06475</name>
</gene>
<comment type="catalytic activity">
    <reaction evidence="13">
        <text>2 D-alanine + ATP = D-alanyl-D-alanine + ADP + phosphate + H(+)</text>
        <dbReference type="Rhea" id="RHEA:11224"/>
        <dbReference type="ChEBI" id="CHEBI:15378"/>
        <dbReference type="ChEBI" id="CHEBI:30616"/>
        <dbReference type="ChEBI" id="CHEBI:43474"/>
        <dbReference type="ChEBI" id="CHEBI:57416"/>
        <dbReference type="ChEBI" id="CHEBI:57822"/>
        <dbReference type="ChEBI" id="CHEBI:456216"/>
        <dbReference type="EC" id="6.3.2.4"/>
    </reaction>
</comment>
<feature type="domain" description="ATP-grasp" evidence="15">
    <location>
        <begin position="169"/>
        <end position="382"/>
    </location>
</feature>
<dbReference type="SUPFAM" id="SSF56059">
    <property type="entry name" value="Glutathione synthetase ATP-binding domain-like"/>
    <property type="match status" value="1"/>
</dbReference>
<name>A0ABY8HA00_9MICC</name>
<proteinExistence type="inferred from homology"/>
<keyword evidence="4 13" id="KW-0436">Ligase</keyword>
<evidence type="ECO:0000256" key="13">
    <source>
        <dbReference type="HAMAP-Rule" id="MF_00047"/>
    </source>
</evidence>
<dbReference type="HAMAP" id="MF_00047">
    <property type="entry name" value="Dala_Dala_lig"/>
    <property type="match status" value="1"/>
</dbReference>
<dbReference type="Proteomes" id="UP001219037">
    <property type="component" value="Chromosome"/>
</dbReference>
<dbReference type="InterPro" id="IPR011761">
    <property type="entry name" value="ATP-grasp"/>
</dbReference>
<evidence type="ECO:0000256" key="14">
    <source>
        <dbReference type="PROSITE-ProRule" id="PRU00409"/>
    </source>
</evidence>
<evidence type="ECO:0000256" key="9">
    <source>
        <dbReference type="ARBA" id="ARBA00022960"/>
    </source>
</evidence>
<evidence type="ECO:0000313" key="16">
    <source>
        <dbReference type="EMBL" id="WFP17741.1"/>
    </source>
</evidence>
<comment type="function">
    <text evidence="13">Cell wall formation.</text>
</comment>
<keyword evidence="9 13" id="KW-0133">Cell shape</keyword>
<evidence type="ECO:0000259" key="15">
    <source>
        <dbReference type="PROSITE" id="PS50975"/>
    </source>
</evidence>
<evidence type="ECO:0000256" key="10">
    <source>
        <dbReference type="ARBA" id="ARBA00022984"/>
    </source>
</evidence>
<evidence type="ECO:0000256" key="1">
    <source>
        <dbReference type="ARBA" id="ARBA00001936"/>
    </source>
</evidence>
<evidence type="ECO:0000256" key="3">
    <source>
        <dbReference type="ARBA" id="ARBA00010871"/>
    </source>
</evidence>
<dbReference type="InterPro" id="IPR016185">
    <property type="entry name" value="PreATP-grasp_dom_sf"/>
</dbReference>
<dbReference type="EC" id="6.3.2.4" evidence="13"/>
<dbReference type="PROSITE" id="PS00844">
    <property type="entry name" value="DALA_DALA_LIGASE_2"/>
    <property type="match status" value="1"/>
</dbReference>
<dbReference type="NCBIfam" id="TIGR01205">
    <property type="entry name" value="D_ala_D_alaTIGR"/>
    <property type="match status" value="1"/>
</dbReference>
<evidence type="ECO:0000256" key="8">
    <source>
        <dbReference type="ARBA" id="ARBA00022842"/>
    </source>
</evidence>
<comment type="cofactor">
    <cofactor evidence="1">
        <name>Mn(2+)</name>
        <dbReference type="ChEBI" id="CHEBI:29035"/>
    </cofactor>
</comment>
<dbReference type="InterPro" id="IPR011095">
    <property type="entry name" value="Dala_Dala_lig_C"/>
</dbReference>
<dbReference type="InterPro" id="IPR005905">
    <property type="entry name" value="D_ala_D_ala"/>
</dbReference>
<organism evidence="16 17">
    <name type="scientific">Citricoccus muralis</name>
    <dbReference type="NCBI Taxonomy" id="169134"/>
    <lineage>
        <taxon>Bacteria</taxon>
        <taxon>Bacillati</taxon>
        <taxon>Actinomycetota</taxon>
        <taxon>Actinomycetes</taxon>
        <taxon>Micrococcales</taxon>
        <taxon>Micrococcaceae</taxon>
        <taxon>Citricoccus</taxon>
    </lineage>
</organism>
<sequence>MTSAPTTRRRVLVLFGGRSAEHPVSCVTAVGVLNALDRNAYEAIPVGITRNGTWSAVRETPDTWTVSRLIGQTAIPEAEAASGSPLGAELPEVQEPEHPVALHRASTGIQLVDTVTHEVLSEVDVVFPLLHGPFGEDGTVQGLFETLGIPYVGAGVLASAVGMDKHYMKLAFQAAGLTVGDWVTITNRDWYQRRDQKLDEIRNLAFPVFVKPARGGSSLGITRVTDPALLEDAIEEARRFDPKVVVEAGILGREIECAVLDGHETDDPRASYPGEIEVLDETSGHQFYDFAAKYQDDAAAELSCPARIPEDAIDEVRRLAVRGFQAVDASGLSRVDFFYTPDGQWVINEINTMPGFTPISMYPAMWDRTGLSYPELIHELIELGVERGTGLR</sequence>
<comment type="cofactor">
    <cofactor evidence="2">
        <name>Mg(2+)</name>
        <dbReference type="ChEBI" id="CHEBI:18420"/>
    </cofactor>
</comment>